<evidence type="ECO:0000313" key="4">
    <source>
        <dbReference type="Proteomes" id="UP000371041"/>
    </source>
</evidence>
<name>A0A5Q3QCD7_9PSEU</name>
<reference evidence="4" key="1">
    <citation type="submission" date="2019-11" db="EMBL/GenBank/DDBJ databases">
        <title>The complete genome sequence of Saccharopolyspora sp. E2A.</title>
        <authorList>
            <person name="Zhang G."/>
        </authorList>
    </citation>
    <scope>NUCLEOTIDE SEQUENCE [LARGE SCALE GENOMIC DNA]</scope>
    <source>
        <strain evidence="4">E2A</strain>
    </source>
</reference>
<dbReference type="Proteomes" id="UP000371041">
    <property type="component" value="Chromosome"/>
</dbReference>
<evidence type="ECO:0008006" key="5">
    <source>
        <dbReference type="Google" id="ProtNLM"/>
    </source>
</evidence>
<keyword evidence="4" id="KW-1185">Reference proteome</keyword>
<proteinExistence type="predicted"/>
<feature type="chain" id="PRO_5024296432" description="Esterase-like activity of phytase family protein" evidence="2">
    <location>
        <begin position="23"/>
        <end position="352"/>
    </location>
</feature>
<dbReference type="EMBL" id="CP045929">
    <property type="protein sequence ID" value="QGK72132.1"/>
    <property type="molecule type" value="Genomic_DNA"/>
</dbReference>
<dbReference type="KEGG" id="sace:GIY23_07915"/>
<dbReference type="AlphaFoldDB" id="A0A5Q3QCD7"/>
<evidence type="ECO:0000313" key="3">
    <source>
        <dbReference type="EMBL" id="QGK72132.1"/>
    </source>
</evidence>
<evidence type="ECO:0000256" key="1">
    <source>
        <dbReference type="SAM" id="MobiDB-lite"/>
    </source>
</evidence>
<protein>
    <recommendedName>
        <fullName evidence="5">Esterase-like activity of phytase family protein</fullName>
    </recommendedName>
</protein>
<keyword evidence="2" id="KW-0732">Signal</keyword>
<sequence>MARRFGAVVTALTLGVAWQWIAAPSGAAQPPPPEFPPPSAMCTVTDPSLDELSGLDSDGESWFVTGDGGTSLSVAMLDPRDCSVRDERTAPADPYDVEDLALGADGEVWLADTGDNQRKRETAAVHVLYPDGRSALHRLTYPDGPHDAEAMLLDGRGVPHVVTKEPLGEAGVYRPAEPLVDGETVPLERVGSVRLGPTTTPGGPVEGSIASAVVTGGAVSADGRTVALRTYTDAYVFPAPEGDVVAALARRPLRVPLPDEPQGEAVAFEPDGALLSASEGSQPVRMVPGVEQAASGEAGPPSDATGDEEPPPAEHAGEPESNANTTGQNLAIAAVFAALIMYFGGKLARLRS</sequence>
<gene>
    <name evidence="3" type="ORF">GIY23_07915</name>
</gene>
<feature type="signal peptide" evidence="2">
    <location>
        <begin position="1"/>
        <end position="22"/>
    </location>
</feature>
<evidence type="ECO:0000256" key="2">
    <source>
        <dbReference type="SAM" id="SignalP"/>
    </source>
</evidence>
<dbReference type="SUPFAM" id="SSF101898">
    <property type="entry name" value="NHL repeat"/>
    <property type="match status" value="1"/>
</dbReference>
<organism evidence="3 4">
    <name type="scientific">Allosaccharopolyspora coralli</name>
    <dbReference type="NCBI Taxonomy" id="2665642"/>
    <lineage>
        <taxon>Bacteria</taxon>
        <taxon>Bacillati</taxon>
        <taxon>Actinomycetota</taxon>
        <taxon>Actinomycetes</taxon>
        <taxon>Pseudonocardiales</taxon>
        <taxon>Pseudonocardiaceae</taxon>
        <taxon>Allosaccharopolyspora</taxon>
    </lineage>
</organism>
<accession>A0A5Q3QCD7</accession>
<feature type="region of interest" description="Disordered" evidence="1">
    <location>
        <begin position="291"/>
        <end position="324"/>
    </location>
</feature>